<reference evidence="1 2" key="1">
    <citation type="submission" date="2022-10" db="EMBL/GenBank/DDBJ databases">
        <title>paucibacter sp. hw8 Genome sequencing.</title>
        <authorList>
            <person name="Park S."/>
        </authorList>
    </citation>
    <scope>NUCLEOTIDE SEQUENCE [LARGE SCALE GENOMIC DNA]</scope>
    <source>
        <strain evidence="2">hw8</strain>
    </source>
</reference>
<evidence type="ECO:0000313" key="1">
    <source>
        <dbReference type="EMBL" id="MDC8786097.1"/>
    </source>
</evidence>
<sequence length="54" mass="5629">MADKPIVCVGNSTSRVGKVLSGSSSSAIKGKAVARQRPISLYENSSTRMTETTA</sequence>
<dbReference type="EMBL" id="JAQQXS010000011">
    <property type="protein sequence ID" value="MDC8786097.1"/>
    <property type="molecule type" value="Genomic_DNA"/>
</dbReference>
<proteinExistence type="predicted"/>
<accession>A0ABT5KWD9</accession>
<keyword evidence="2" id="KW-1185">Reference proteome</keyword>
<gene>
    <name evidence="1" type="ORF">PRZ01_12935</name>
</gene>
<protein>
    <submittedName>
        <fullName evidence="1">Uncharacterized protein</fullName>
    </submittedName>
</protein>
<dbReference type="RefSeq" id="WP_273597212.1">
    <property type="nucleotide sequence ID" value="NZ_JAQQXS010000011.1"/>
</dbReference>
<comment type="caution">
    <text evidence="1">The sequence shown here is derived from an EMBL/GenBank/DDBJ whole genome shotgun (WGS) entry which is preliminary data.</text>
</comment>
<dbReference type="Proteomes" id="UP001219862">
    <property type="component" value="Unassembled WGS sequence"/>
</dbReference>
<evidence type="ECO:0000313" key="2">
    <source>
        <dbReference type="Proteomes" id="UP001219862"/>
    </source>
</evidence>
<name>A0ABT5KWD9_9BURK</name>
<organism evidence="1 2">
    <name type="scientific">Roseateles koreensis</name>
    <dbReference type="NCBI Taxonomy" id="2987526"/>
    <lineage>
        <taxon>Bacteria</taxon>
        <taxon>Pseudomonadati</taxon>
        <taxon>Pseudomonadota</taxon>
        <taxon>Betaproteobacteria</taxon>
        <taxon>Burkholderiales</taxon>
        <taxon>Sphaerotilaceae</taxon>
        <taxon>Roseateles</taxon>
    </lineage>
</organism>